<feature type="binding site" evidence="1">
    <location>
        <position position="364"/>
    </location>
    <ligand>
        <name>Zn(2+)</name>
        <dbReference type="ChEBI" id="CHEBI:29105"/>
        <note>catalytic</note>
    </ligand>
</feature>
<organism evidence="4">
    <name type="scientific">Cladocopium goreaui</name>
    <dbReference type="NCBI Taxonomy" id="2562237"/>
    <lineage>
        <taxon>Eukaryota</taxon>
        <taxon>Sar</taxon>
        <taxon>Alveolata</taxon>
        <taxon>Dinophyceae</taxon>
        <taxon>Suessiales</taxon>
        <taxon>Symbiodiniaceae</taxon>
        <taxon>Cladocopium</taxon>
    </lineage>
</organism>
<name>A0A9P1GFA1_9DINO</name>
<feature type="signal peptide" evidence="2">
    <location>
        <begin position="1"/>
        <end position="23"/>
    </location>
</feature>
<dbReference type="PROSITE" id="PS50215">
    <property type="entry name" value="ADAM_MEPRO"/>
    <property type="match status" value="1"/>
</dbReference>
<evidence type="ECO:0000259" key="3">
    <source>
        <dbReference type="PROSITE" id="PS50215"/>
    </source>
</evidence>
<dbReference type="PANTHER" id="PTHR11905">
    <property type="entry name" value="ADAM A DISINTEGRIN AND METALLOPROTEASE DOMAIN"/>
    <property type="match status" value="1"/>
</dbReference>
<keyword evidence="6" id="KW-1185">Reference proteome</keyword>
<dbReference type="Proteomes" id="UP001152797">
    <property type="component" value="Unassembled WGS sequence"/>
</dbReference>
<dbReference type="GO" id="GO:0046872">
    <property type="term" value="F:metal ion binding"/>
    <property type="evidence" value="ECO:0007669"/>
    <property type="project" value="UniProtKB-KW"/>
</dbReference>
<gene>
    <name evidence="4" type="ORF">C1SCF055_LOCUS36162</name>
</gene>
<evidence type="ECO:0000313" key="6">
    <source>
        <dbReference type="Proteomes" id="UP001152797"/>
    </source>
</evidence>
<proteinExistence type="predicted"/>
<dbReference type="EMBL" id="CAMXCT010004979">
    <property type="protein sequence ID" value="CAI4010948.1"/>
    <property type="molecule type" value="Genomic_DNA"/>
</dbReference>
<dbReference type="GO" id="GO:0004222">
    <property type="term" value="F:metalloendopeptidase activity"/>
    <property type="evidence" value="ECO:0007669"/>
    <property type="project" value="InterPro"/>
</dbReference>
<evidence type="ECO:0000256" key="2">
    <source>
        <dbReference type="SAM" id="SignalP"/>
    </source>
</evidence>
<dbReference type="Gene3D" id="3.40.390.10">
    <property type="entry name" value="Collagenase (Catalytic Domain)"/>
    <property type="match status" value="1"/>
</dbReference>
<feature type="chain" id="PRO_5043272837" evidence="2">
    <location>
        <begin position="24"/>
        <end position="892"/>
    </location>
</feature>
<comment type="caution">
    <text evidence="4">The sequence shown here is derived from an EMBL/GenBank/DDBJ whole genome shotgun (WGS) entry which is preliminary data.</text>
</comment>
<feature type="binding site" evidence="1">
    <location>
        <position position="374"/>
    </location>
    <ligand>
        <name>Zn(2+)</name>
        <dbReference type="ChEBI" id="CHEBI:29105"/>
        <note>catalytic</note>
    </ligand>
</feature>
<keyword evidence="2" id="KW-0732">Signal</keyword>
<keyword evidence="1" id="KW-0479">Metal-binding</keyword>
<feature type="active site" evidence="1">
    <location>
        <position position="365"/>
    </location>
</feature>
<feature type="domain" description="Peptidase M12B" evidence="3">
    <location>
        <begin position="217"/>
        <end position="410"/>
    </location>
</feature>
<dbReference type="EMBL" id="CAMXCT030004979">
    <property type="protein sequence ID" value="CAL4798260.1"/>
    <property type="molecule type" value="Genomic_DNA"/>
</dbReference>
<dbReference type="AlphaFoldDB" id="A0A9P1GFA1"/>
<reference evidence="5 6" key="2">
    <citation type="submission" date="2024-05" db="EMBL/GenBank/DDBJ databases">
        <authorList>
            <person name="Chen Y."/>
            <person name="Shah S."/>
            <person name="Dougan E. K."/>
            <person name="Thang M."/>
            <person name="Chan C."/>
        </authorList>
    </citation>
    <scope>NUCLEOTIDE SEQUENCE [LARGE SCALE GENOMIC DNA]</scope>
</reference>
<evidence type="ECO:0000256" key="1">
    <source>
        <dbReference type="PROSITE-ProRule" id="PRU00276"/>
    </source>
</evidence>
<reference evidence="4" key="1">
    <citation type="submission" date="2022-10" db="EMBL/GenBank/DDBJ databases">
        <authorList>
            <person name="Chen Y."/>
            <person name="Dougan E. K."/>
            <person name="Chan C."/>
            <person name="Rhodes N."/>
            <person name="Thang M."/>
        </authorList>
    </citation>
    <scope>NUCLEOTIDE SEQUENCE</scope>
</reference>
<evidence type="ECO:0000313" key="4">
    <source>
        <dbReference type="EMBL" id="CAI4010948.1"/>
    </source>
</evidence>
<dbReference type="InterPro" id="IPR024079">
    <property type="entry name" value="MetalloPept_cat_dom_sf"/>
</dbReference>
<dbReference type="PANTHER" id="PTHR11905:SF159">
    <property type="entry name" value="ADAM METALLOPROTEASE"/>
    <property type="match status" value="1"/>
</dbReference>
<dbReference type="EMBL" id="CAMXCT020004979">
    <property type="protein sequence ID" value="CAL1164323.1"/>
    <property type="molecule type" value="Genomic_DNA"/>
</dbReference>
<protein>
    <submittedName>
        <fullName evidence="5">Voltage-dependent T-type calcium channel subunit alpha-1H</fullName>
    </submittedName>
</protein>
<dbReference type="GO" id="GO:0006508">
    <property type="term" value="P:proteolysis"/>
    <property type="evidence" value="ECO:0007669"/>
    <property type="project" value="InterPro"/>
</dbReference>
<dbReference type="InterPro" id="IPR001590">
    <property type="entry name" value="Peptidase_M12B"/>
</dbReference>
<keyword evidence="1" id="KW-0862">Zinc</keyword>
<accession>A0A9P1GFA1</accession>
<dbReference type="Pfam" id="PF13574">
    <property type="entry name" value="Reprolysin_2"/>
    <property type="match status" value="1"/>
</dbReference>
<comment type="caution">
    <text evidence="1">Lacks conserved residue(s) required for the propagation of feature annotation.</text>
</comment>
<feature type="binding site" evidence="1">
    <location>
        <position position="368"/>
    </location>
    <ligand>
        <name>Zn(2+)</name>
        <dbReference type="ChEBI" id="CHEBI:29105"/>
        <note>catalytic</note>
    </ligand>
</feature>
<dbReference type="OrthoDB" id="426448at2759"/>
<evidence type="ECO:0000313" key="5">
    <source>
        <dbReference type="EMBL" id="CAL4798260.1"/>
    </source>
</evidence>
<dbReference type="SUPFAM" id="SSF55486">
    <property type="entry name" value="Metalloproteases ('zincins'), catalytic domain"/>
    <property type="match status" value="1"/>
</dbReference>
<sequence>MSLGRWMKFSSLLWWILCRPMAAEECALKDDDAGLVQISAVTKLVTEGVTEPEELSSVDVEFSLVDADGVHLFDSHPSLLQKRGQSHLGDARSSSLRLTFEAHGHRVDLTFQKQRAPISRNATLTLGTASGMQQFHMRDRHVYVHPQAVLTSVASTVTGVLRNGEVFLDFELQKGHRLLTVRLAQKDLQAGIPQTIRKPLTLPERWTDCYEDDTETHALGMGIAVGSKLFSRFSDKDEAIDYVVQIVASSNLVYRPQLNFVLVVRKLHLQESHWQAPKWDQGPNCPMQMAEQLHAFDKWDPPGSDRLETEGQGLWTLLDDCYVSGTIGLAYVGTLCQMEKNYWGQRSNTGVVWHSFRTWITFAHEVGHNFGGEHSFELGKGRTGGIMDYGDGTLNGAFQFNSHFRKFQMCHTMNQALKRCRSAIWLHDGECGNGVLTDAEECECKNGSKSCAFCHDCTLEKGKSCTPHGYGVHPIGLGVGTADCCSSNGTFARSGAVCHVPGVGPGYCTAGLCIPSRCSDAEFTFVGDYCGLQPQNECKFMCFDRNGACSNMDGWLLNKQPANYVRNQVPCNWKKPGDGVCIDGSCIPAFAGCGNNFLEEDEECECKDGSVSCKFCSHCKLDKGRKCSPDSDDGMCCDAAGNFKSGLCQKGNFKGYCMQGLCHDTPCSGYKKSFDGWGEFCGVHNRNPCKFKCEVNGKCQNLRAWVIGGQPMNHFADGTHCQMAGREGTCQKGFCDTRAKKEVHPRGKSVEVVSFHPHGHALSNRRVPDPGAKKETSRGVCAPCLNGANCNLIRARSNFTRSCKGIELEYDCDCSGCSSCTKAIQPEEKYDGCPKTCGGWGWWKKSCDVYIWNSINKGKSKWTCDNLQNQHNCNCRGCLLCEHDFDDKEAIK</sequence>